<keyword evidence="4" id="KW-0443">Lipid metabolism</keyword>
<keyword evidence="3" id="KW-0442">Lipid degradation</keyword>
<name>A0AAI8V6N1_9PEZI</name>
<dbReference type="Gene3D" id="3.40.50.1820">
    <property type="entry name" value="alpha/beta hydrolase"/>
    <property type="match status" value="1"/>
</dbReference>
<evidence type="ECO:0000256" key="3">
    <source>
        <dbReference type="ARBA" id="ARBA00022963"/>
    </source>
</evidence>
<dbReference type="PANTHER" id="PTHR10272">
    <property type="entry name" value="PLATELET-ACTIVATING FACTOR ACETYLHYDROLASE"/>
    <property type="match status" value="1"/>
</dbReference>
<sequence>MLFGSRLAVVSSVLVSTIEAINIPPRTGHYRYQVGINKHVIEHLNANDPTASGNVSPSFLATIFYPTAAYSHGASTPYLNPGLGSLYEARWNFTPGLLASLTSTVQKDAPFLSAGDQTLFSTLLFGGGGGGHATECYTILVSELASHGYTVVGLDHPWTTPLIEEVYAMRMQDTAVFLDHLPKLAEELEAPFNTSYVGAFGGSLGGAAAVGSAYDDERILSAINMDGTFFGRAAVSTSDADVQKPTLMLGMEGHTGVNASLDITWGTFPRWQTDYFRKILVKGATHRDFSDITFWKTVRGSVRDAGPINGTRQVETMNAIVRAFFDFTLLGIPSPVLDAPSKEFPDLIFHGRNKPT</sequence>
<keyword evidence="5" id="KW-0732">Signal</keyword>
<dbReference type="SUPFAM" id="SSF53474">
    <property type="entry name" value="alpha/beta-Hydrolases"/>
    <property type="match status" value="1"/>
</dbReference>
<dbReference type="PANTHER" id="PTHR10272:SF14">
    <property type="entry name" value="PAF ACETYLHYDROLASE FAMILY PROTEIN"/>
    <property type="match status" value="1"/>
</dbReference>
<dbReference type="AlphaFoldDB" id="A0AAI8V6N1"/>
<evidence type="ECO:0000256" key="5">
    <source>
        <dbReference type="SAM" id="SignalP"/>
    </source>
</evidence>
<dbReference type="GO" id="GO:0003847">
    <property type="term" value="F:1-alkyl-2-acetylglycerophosphocholine esterase activity"/>
    <property type="evidence" value="ECO:0007669"/>
    <property type="project" value="UniProtKB-EC"/>
</dbReference>
<dbReference type="EMBL" id="CAUWAG010000003">
    <property type="protein sequence ID" value="CAJ2501968.1"/>
    <property type="molecule type" value="Genomic_DNA"/>
</dbReference>
<keyword evidence="7" id="KW-1185">Reference proteome</keyword>
<reference evidence="6" key="1">
    <citation type="submission" date="2023-10" db="EMBL/GenBank/DDBJ databases">
        <authorList>
            <person name="Hackl T."/>
        </authorList>
    </citation>
    <scope>NUCLEOTIDE SEQUENCE</scope>
</reference>
<evidence type="ECO:0000256" key="2">
    <source>
        <dbReference type="ARBA" id="ARBA00022801"/>
    </source>
</evidence>
<feature type="chain" id="PRO_5042531171" description="1-alkyl-2-acetylglycerophosphocholine esterase" evidence="5">
    <location>
        <begin position="21"/>
        <end position="356"/>
    </location>
</feature>
<evidence type="ECO:0000256" key="4">
    <source>
        <dbReference type="ARBA" id="ARBA00023098"/>
    </source>
</evidence>
<accession>A0AAI8V6N1</accession>
<proteinExistence type="predicted"/>
<evidence type="ECO:0000313" key="6">
    <source>
        <dbReference type="EMBL" id="CAJ2501968.1"/>
    </source>
</evidence>
<gene>
    <name evidence="6" type="ORF">KHLLAP_LOCUS2436</name>
</gene>
<dbReference type="InterPro" id="IPR029058">
    <property type="entry name" value="AB_hydrolase_fold"/>
</dbReference>
<dbReference type="Pfam" id="PF03403">
    <property type="entry name" value="PAF-AH_p_II"/>
    <property type="match status" value="1"/>
</dbReference>
<dbReference type="GO" id="GO:0016042">
    <property type="term" value="P:lipid catabolic process"/>
    <property type="evidence" value="ECO:0007669"/>
    <property type="project" value="UniProtKB-KW"/>
</dbReference>
<evidence type="ECO:0000256" key="1">
    <source>
        <dbReference type="ARBA" id="ARBA00013201"/>
    </source>
</evidence>
<evidence type="ECO:0000313" key="7">
    <source>
        <dbReference type="Proteomes" id="UP001295740"/>
    </source>
</evidence>
<dbReference type="EC" id="3.1.1.47" evidence="1"/>
<dbReference type="Proteomes" id="UP001295740">
    <property type="component" value="Unassembled WGS sequence"/>
</dbReference>
<protein>
    <recommendedName>
        <fullName evidence="1">1-alkyl-2-acetylglycerophosphocholine esterase</fullName>
        <ecNumber evidence="1">3.1.1.47</ecNumber>
    </recommendedName>
</protein>
<feature type="signal peptide" evidence="5">
    <location>
        <begin position="1"/>
        <end position="20"/>
    </location>
</feature>
<keyword evidence="2" id="KW-0378">Hydrolase</keyword>
<organism evidence="6 7">
    <name type="scientific">Anthostomella pinea</name>
    <dbReference type="NCBI Taxonomy" id="933095"/>
    <lineage>
        <taxon>Eukaryota</taxon>
        <taxon>Fungi</taxon>
        <taxon>Dikarya</taxon>
        <taxon>Ascomycota</taxon>
        <taxon>Pezizomycotina</taxon>
        <taxon>Sordariomycetes</taxon>
        <taxon>Xylariomycetidae</taxon>
        <taxon>Xylariales</taxon>
        <taxon>Xylariaceae</taxon>
        <taxon>Anthostomella</taxon>
    </lineage>
</organism>
<comment type="caution">
    <text evidence="6">The sequence shown here is derived from an EMBL/GenBank/DDBJ whole genome shotgun (WGS) entry which is preliminary data.</text>
</comment>